<keyword evidence="3" id="KW-1185">Reference proteome</keyword>
<keyword evidence="1" id="KW-1133">Transmembrane helix</keyword>
<protein>
    <submittedName>
        <fullName evidence="2">Uncharacterized protein</fullName>
    </submittedName>
</protein>
<name>A0ABP9UWE5_9BACT</name>
<proteinExistence type="predicted"/>
<dbReference type="RefSeq" id="WP_353568474.1">
    <property type="nucleotide sequence ID" value="NZ_BAABRI010000024.1"/>
</dbReference>
<gene>
    <name evidence="2" type="ORF">Hsar01_03623</name>
</gene>
<feature type="transmembrane region" description="Helical" evidence="1">
    <location>
        <begin position="21"/>
        <end position="41"/>
    </location>
</feature>
<evidence type="ECO:0000313" key="2">
    <source>
        <dbReference type="EMBL" id="GAA5484379.1"/>
    </source>
</evidence>
<evidence type="ECO:0000313" key="3">
    <source>
        <dbReference type="Proteomes" id="UP001476282"/>
    </source>
</evidence>
<reference evidence="2 3" key="1">
    <citation type="submission" date="2024-02" db="EMBL/GenBank/DDBJ databases">
        <title>Haloferula sargassicola NBRC 104335.</title>
        <authorList>
            <person name="Ichikawa N."/>
            <person name="Katano-Makiyama Y."/>
            <person name="Hidaka K."/>
        </authorList>
    </citation>
    <scope>NUCLEOTIDE SEQUENCE [LARGE SCALE GENOMIC DNA]</scope>
    <source>
        <strain evidence="2 3">NBRC 104335</strain>
    </source>
</reference>
<accession>A0ABP9UWE5</accession>
<comment type="caution">
    <text evidence="2">The sequence shown here is derived from an EMBL/GenBank/DDBJ whole genome shotgun (WGS) entry which is preliminary data.</text>
</comment>
<keyword evidence="1" id="KW-0472">Membrane</keyword>
<evidence type="ECO:0000256" key="1">
    <source>
        <dbReference type="SAM" id="Phobius"/>
    </source>
</evidence>
<dbReference type="EMBL" id="BAABRI010000024">
    <property type="protein sequence ID" value="GAA5484379.1"/>
    <property type="molecule type" value="Genomic_DNA"/>
</dbReference>
<dbReference type="Proteomes" id="UP001476282">
    <property type="component" value="Unassembled WGS sequence"/>
</dbReference>
<organism evidence="2 3">
    <name type="scientific">Haloferula sargassicola</name>
    <dbReference type="NCBI Taxonomy" id="490096"/>
    <lineage>
        <taxon>Bacteria</taxon>
        <taxon>Pseudomonadati</taxon>
        <taxon>Verrucomicrobiota</taxon>
        <taxon>Verrucomicrobiia</taxon>
        <taxon>Verrucomicrobiales</taxon>
        <taxon>Verrucomicrobiaceae</taxon>
        <taxon>Haloferula</taxon>
    </lineage>
</organism>
<keyword evidence="1" id="KW-0812">Transmembrane</keyword>
<sequence length="248" mass="26917">MGKDEAPAKETKRKGGCLGRLVVLFVLLGLGGLAYAAFLVLQPQDTSDIAGTGPGARMEKARDLKEVLRNASERSYELALTEDEINRYLAQTLKAKQSGPLAEQVSVPQVAVRLEKDRAEVVITRDVAGHPFTTSMYLRVEQLEMPDGQVTTRILRNGGPYHPDLPAPLIGGRFGKVPVPEGFLHLVLPAFEKLAAVYRTPSDPSGGPRSIPVKELDFVEDMARIRIEEGKLVLDPTGDQGMVPRAGP</sequence>